<gene>
    <name evidence="1" type="ORF">E6Q11_01905</name>
</gene>
<sequence>MKREKPNGAFNLFFLADRAVIPTSGKTPSRYTVSIEPVQVFDWHDKAALAAAIEKQLAIGIPQIPELNDKELIFDQDGQPNGLKNPVEPNYAGVSTWDELERKSIYFSVQRFPSGYLVDSWKRAADGKWSEEQSLELRLPASVGVSGLVDAIWAHLQTRKDLPGVVTDINQPKTARGA</sequence>
<reference evidence="1 2" key="1">
    <citation type="submission" date="2018-09" db="EMBL/GenBank/DDBJ databases">
        <title>Metagenome Assembled Genomes from an Advanced Water Purification Facility.</title>
        <authorList>
            <person name="Stamps B.W."/>
            <person name="Spear J.R."/>
        </authorList>
    </citation>
    <scope>NUCLEOTIDE SEQUENCE [LARGE SCALE GENOMIC DNA]</scope>
    <source>
        <strain evidence="1">Bin_63_2</strain>
    </source>
</reference>
<dbReference type="AlphaFoldDB" id="A0A5C7J9B3"/>
<accession>A0A5C7J9B3</accession>
<name>A0A5C7J9B3_9BACT</name>
<proteinExistence type="predicted"/>
<comment type="caution">
    <text evidence="1">The sequence shown here is derived from an EMBL/GenBank/DDBJ whole genome shotgun (WGS) entry which is preliminary data.</text>
</comment>
<evidence type="ECO:0000313" key="1">
    <source>
        <dbReference type="EMBL" id="TXG77963.1"/>
    </source>
</evidence>
<dbReference type="Proteomes" id="UP000321026">
    <property type="component" value="Unassembled WGS sequence"/>
</dbReference>
<protein>
    <submittedName>
        <fullName evidence="1">Uncharacterized protein</fullName>
    </submittedName>
</protein>
<evidence type="ECO:0000313" key="2">
    <source>
        <dbReference type="Proteomes" id="UP000321026"/>
    </source>
</evidence>
<dbReference type="EMBL" id="SSDS01000031">
    <property type="protein sequence ID" value="TXG77963.1"/>
    <property type="molecule type" value="Genomic_DNA"/>
</dbReference>
<organism evidence="1 2">
    <name type="scientific">Candidatus Dojkabacteria bacterium</name>
    <dbReference type="NCBI Taxonomy" id="2099670"/>
    <lineage>
        <taxon>Bacteria</taxon>
        <taxon>Candidatus Dojkabacteria</taxon>
    </lineage>
</organism>